<proteinExistence type="predicted"/>
<gene>
    <name evidence="1" type="primary">Nfu_g_1_023847</name>
</gene>
<dbReference type="AlphaFoldDB" id="A0A1A8L0A4"/>
<organism evidence="1">
    <name type="scientific">Nothobranchius pienaari</name>
    <dbReference type="NCBI Taxonomy" id="704102"/>
    <lineage>
        <taxon>Eukaryota</taxon>
        <taxon>Metazoa</taxon>
        <taxon>Chordata</taxon>
        <taxon>Craniata</taxon>
        <taxon>Vertebrata</taxon>
        <taxon>Euteleostomi</taxon>
        <taxon>Actinopterygii</taxon>
        <taxon>Neopterygii</taxon>
        <taxon>Teleostei</taxon>
        <taxon>Neoteleostei</taxon>
        <taxon>Acanthomorphata</taxon>
        <taxon>Ovalentaria</taxon>
        <taxon>Atherinomorphae</taxon>
        <taxon>Cyprinodontiformes</taxon>
        <taxon>Nothobranchiidae</taxon>
        <taxon>Nothobranchius</taxon>
    </lineage>
</organism>
<sequence length="48" mass="5017">IQIRCVEAGQQKLNNAGWGSGGGLGLGTPGLNILPYNSPKHPQLVHKP</sequence>
<accession>A0A1A8L0A4</accession>
<name>A0A1A8L0A4_9TELE</name>
<protein>
    <submittedName>
        <fullName evidence="1">Uncharacterized protein</fullName>
    </submittedName>
</protein>
<feature type="non-terminal residue" evidence="1">
    <location>
        <position position="1"/>
    </location>
</feature>
<feature type="non-terminal residue" evidence="1">
    <location>
        <position position="48"/>
    </location>
</feature>
<reference evidence="1" key="1">
    <citation type="submission" date="2016-05" db="EMBL/GenBank/DDBJ databases">
        <authorList>
            <person name="Lavstsen T."/>
            <person name="Jespersen J.S."/>
        </authorList>
    </citation>
    <scope>NUCLEOTIDE SEQUENCE</scope>
    <source>
        <tissue evidence="1">Brain</tissue>
    </source>
</reference>
<reference evidence="1" key="2">
    <citation type="submission" date="2016-06" db="EMBL/GenBank/DDBJ databases">
        <title>The genome of a short-lived fish provides insights into sex chromosome evolution and the genetic control of aging.</title>
        <authorList>
            <person name="Reichwald K."/>
            <person name="Felder M."/>
            <person name="Petzold A."/>
            <person name="Koch P."/>
            <person name="Groth M."/>
            <person name="Platzer M."/>
        </authorList>
    </citation>
    <scope>NUCLEOTIDE SEQUENCE</scope>
    <source>
        <tissue evidence="1">Brain</tissue>
    </source>
</reference>
<evidence type="ECO:0000313" key="1">
    <source>
        <dbReference type="EMBL" id="SBR37836.1"/>
    </source>
</evidence>
<dbReference type="EMBL" id="HAEF01000454">
    <property type="protein sequence ID" value="SBR37836.1"/>
    <property type="molecule type" value="Transcribed_RNA"/>
</dbReference>